<dbReference type="PANTHER" id="PTHR46858">
    <property type="entry name" value="OS05G0521000 PROTEIN"/>
    <property type="match status" value="1"/>
</dbReference>
<dbReference type="HOGENOM" id="CLU_571602_0_0_1"/>
<dbReference type="GO" id="GO:0016567">
    <property type="term" value="P:protein ubiquitination"/>
    <property type="evidence" value="ECO:0007669"/>
    <property type="project" value="TreeGrafter"/>
</dbReference>
<dbReference type="AlphaFoldDB" id="B8B0A1"/>
<sequence>MGRRAGWRPAAARPRAAAGGPSWSAKVTSACSSQRPLQRREMRLVRAAAAAVERRRRMRRRTSSGSELRRSSPPPPITASSSSSLEVEESFTRLVGETSPSLAFARAVPAAATSPSTSTWSMAEGGGERRGVAASPREKNAAKREDKTADERATSTVRSRSNGRDSRRKITEKDSRSQLSSSFQGPRRRPPMLAAAASSGGEDGRHHRSVYLRVRCACFAMTSVPPLPSSKTTANPNPPATIAFHAYATHRARLSRLLLDGCHDRPKMTYSRGLGRLPASTLRGCAFGHGGAIAALMLFDEMPDRASALPLQLDINNHQSPCVLLSKSMWKTGVIVAVFYCFLKQLAEFSDTDQQTVRGQDARNNETEPILPRKRVVFSYGATEEQPESSMCSSEDTCSDNVCKICYDAPRSCFFIPCGHGFACFTCARSLAIRLAGPKLVVAGLRPELLFFQGLTLRGGQVSLPCVDHHGNQLVVST</sequence>
<evidence type="ECO:0008006" key="7">
    <source>
        <dbReference type="Google" id="ProtNLM"/>
    </source>
</evidence>
<feature type="compositionally biased region" description="Basic and acidic residues" evidence="4">
    <location>
        <begin position="126"/>
        <end position="153"/>
    </location>
</feature>
<proteinExistence type="predicted"/>
<organism evidence="5 6">
    <name type="scientific">Oryza sativa subsp. indica</name>
    <name type="common">Rice</name>
    <dbReference type="NCBI Taxonomy" id="39946"/>
    <lineage>
        <taxon>Eukaryota</taxon>
        <taxon>Viridiplantae</taxon>
        <taxon>Streptophyta</taxon>
        <taxon>Embryophyta</taxon>
        <taxon>Tracheophyta</taxon>
        <taxon>Spermatophyta</taxon>
        <taxon>Magnoliopsida</taxon>
        <taxon>Liliopsida</taxon>
        <taxon>Poales</taxon>
        <taxon>Poaceae</taxon>
        <taxon>BOP clade</taxon>
        <taxon>Oryzoideae</taxon>
        <taxon>Oryzeae</taxon>
        <taxon>Oryzinae</taxon>
        <taxon>Oryza</taxon>
        <taxon>Oryza sativa</taxon>
    </lineage>
</organism>
<keyword evidence="1" id="KW-0479">Metal-binding</keyword>
<dbReference type="PANTHER" id="PTHR46858:SF6">
    <property type="entry name" value="LIGASE, PUTATIVE-RELATED"/>
    <property type="match status" value="1"/>
</dbReference>
<dbReference type="Gene3D" id="3.30.40.10">
    <property type="entry name" value="Zinc/RING finger domain, C3HC4 (zinc finger)"/>
    <property type="match status" value="1"/>
</dbReference>
<feature type="compositionally biased region" description="Low complexity" evidence="4">
    <location>
        <begin position="7"/>
        <end position="21"/>
    </location>
</feature>
<reference evidence="5 6" key="1">
    <citation type="journal article" date="2005" name="PLoS Biol.">
        <title>The genomes of Oryza sativa: a history of duplications.</title>
        <authorList>
            <person name="Yu J."/>
            <person name="Wang J."/>
            <person name="Lin W."/>
            <person name="Li S."/>
            <person name="Li H."/>
            <person name="Zhou J."/>
            <person name="Ni P."/>
            <person name="Dong W."/>
            <person name="Hu S."/>
            <person name="Zeng C."/>
            <person name="Zhang J."/>
            <person name="Zhang Y."/>
            <person name="Li R."/>
            <person name="Xu Z."/>
            <person name="Li S."/>
            <person name="Li X."/>
            <person name="Zheng H."/>
            <person name="Cong L."/>
            <person name="Lin L."/>
            <person name="Yin J."/>
            <person name="Geng J."/>
            <person name="Li G."/>
            <person name="Shi J."/>
            <person name="Liu J."/>
            <person name="Lv H."/>
            <person name="Li J."/>
            <person name="Wang J."/>
            <person name="Deng Y."/>
            <person name="Ran L."/>
            <person name="Shi X."/>
            <person name="Wang X."/>
            <person name="Wu Q."/>
            <person name="Li C."/>
            <person name="Ren X."/>
            <person name="Wang J."/>
            <person name="Wang X."/>
            <person name="Li D."/>
            <person name="Liu D."/>
            <person name="Zhang X."/>
            <person name="Ji Z."/>
            <person name="Zhao W."/>
            <person name="Sun Y."/>
            <person name="Zhang Z."/>
            <person name="Bao J."/>
            <person name="Han Y."/>
            <person name="Dong L."/>
            <person name="Ji J."/>
            <person name="Chen P."/>
            <person name="Wu S."/>
            <person name="Liu J."/>
            <person name="Xiao Y."/>
            <person name="Bu D."/>
            <person name="Tan J."/>
            <person name="Yang L."/>
            <person name="Ye C."/>
            <person name="Zhang J."/>
            <person name="Xu J."/>
            <person name="Zhou Y."/>
            <person name="Yu Y."/>
            <person name="Zhang B."/>
            <person name="Zhuang S."/>
            <person name="Wei H."/>
            <person name="Liu B."/>
            <person name="Lei M."/>
            <person name="Yu H."/>
            <person name="Li Y."/>
            <person name="Xu H."/>
            <person name="Wei S."/>
            <person name="He X."/>
            <person name="Fang L."/>
            <person name="Zhang Z."/>
            <person name="Zhang Y."/>
            <person name="Huang X."/>
            <person name="Su Z."/>
            <person name="Tong W."/>
            <person name="Li J."/>
            <person name="Tong Z."/>
            <person name="Li S."/>
            <person name="Ye J."/>
            <person name="Wang L."/>
            <person name="Fang L."/>
            <person name="Lei T."/>
            <person name="Chen C."/>
            <person name="Chen H."/>
            <person name="Xu Z."/>
            <person name="Li H."/>
            <person name="Huang H."/>
            <person name="Zhang F."/>
            <person name="Xu H."/>
            <person name="Li N."/>
            <person name="Zhao C."/>
            <person name="Li S."/>
            <person name="Dong L."/>
            <person name="Huang Y."/>
            <person name="Li L."/>
            <person name="Xi Y."/>
            <person name="Qi Q."/>
            <person name="Li W."/>
            <person name="Zhang B."/>
            <person name="Hu W."/>
            <person name="Zhang Y."/>
            <person name="Tian X."/>
            <person name="Jiao Y."/>
            <person name="Liang X."/>
            <person name="Jin J."/>
            <person name="Gao L."/>
            <person name="Zheng W."/>
            <person name="Hao B."/>
            <person name="Liu S."/>
            <person name="Wang W."/>
            <person name="Yuan L."/>
            <person name="Cao M."/>
            <person name="McDermott J."/>
            <person name="Samudrala R."/>
            <person name="Wang J."/>
            <person name="Wong G.K."/>
            <person name="Yang H."/>
        </authorList>
    </citation>
    <scope>NUCLEOTIDE SEQUENCE [LARGE SCALE GENOMIC DNA]</scope>
    <source>
        <strain evidence="6">cv. 93-11</strain>
    </source>
</reference>
<dbReference type="GO" id="GO:0008270">
    <property type="term" value="F:zinc ion binding"/>
    <property type="evidence" value="ECO:0007669"/>
    <property type="project" value="UniProtKB-KW"/>
</dbReference>
<gene>
    <name evidence="5" type="ORF">OsI_22396</name>
</gene>
<dbReference type="Gramene" id="BGIOSGA021525-TA">
    <property type="protein sequence ID" value="BGIOSGA021525-PA"/>
    <property type="gene ID" value="BGIOSGA021525"/>
</dbReference>
<dbReference type="GO" id="GO:0061630">
    <property type="term" value="F:ubiquitin protein ligase activity"/>
    <property type="evidence" value="ECO:0007669"/>
    <property type="project" value="TreeGrafter"/>
</dbReference>
<dbReference type="EMBL" id="CM000131">
    <property type="protein sequence ID" value="EEC80334.1"/>
    <property type="molecule type" value="Genomic_DNA"/>
</dbReference>
<dbReference type="Proteomes" id="UP000007015">
    <property type="component" value="Chromosome 6"/>
</dbReference>
<evidence type="ECO:0000256" key="2">
    <source>
        <dbReference type="ARBA" id="ARBA00022771"/>
    </source>
</evidence>
<keyword evidence="6" id="KW-1185">Reference proteome</keyword>
<dbReference type="Pfam" id="PF13920">
    <property type="entry name" value="zf-C3HC4_3"/>
    <property type="match status" value="1"/>
</dbReference>
<feature type="compositionally biased region" description="Polar residues" evidence="4">
    <location>
        <begin position="25"/>
        <end position="36"/>
    </location>
</feature>
<protein>
    <recommendedName>
        <fullName evidence="7">RING-type domain-containing protein</fullName>
    </recommendedName>
</protein>
<accession>B8B0A1</accession>
<keyword evidence="3" id="KW-0862">Zinc</keyword>
<feature type="compositionally biased region" description="Basic and acidic residues" evidence="4">
    <location>
        <begin position="162"/>
        <end position="176"/>
    </location>
</feature>
<evidence type="ECO:0000313" key="5">
    <source>
        <dbReference type="EMBL" id="EEC80334.1"/>
    </source>
</evidence>
<evidence type="ECO:0000256" key="1">
    <source>
        <dbReference type="ARBA" id="ARBA00022723"/>
    </source>
</evidence>
<keyword evidence="2" id="KW-0863">Zinc-finger</keyword>
<feature type="compositionally biased region" description="Low complexity" evidence="4">
    <location>
        <begin position="100"/>
        <end position="123"/>
    </location>
</feature>
<evidence type="ECO:0000256" key="4">
    <source>
        <dbReference type="SAM" id="MobiDB-lite"/>
    </source>
</evidence>
<dbReference type="InterPro" id="IPR013083">
    <property type="entry name" value="Znf_RING/FYVE/PHD"/>
</dbReference>
<evidence type="ECO:0000313" key="6">
    <source>
        <dbReference type="Proteomes" id="UP000007015"/>
    </source>
</evidence>
<feature type="region of interest" description="Disordered" evidence="4">
    <location>
        <begin position="1"/>
        <end position="206"/>
    </location>
</feature>
<evidence type="ECO:0000256" key="3">
    <source>
        <dbReference type="ARBA" id="ARBA00022833"/>
    </source>
</evidence>
<name>B8B0A1_ORYSI</name>